<keyword evidence="5" id="KW-1185">Reference proteome</keyword>
<evidence type="ECO:0000256" key="1">
    <source>
        <dbReference type="ARBA" id="ARBA00001917"/>
    </source>
</evidence>
<proteinExistence type="predicted"/>
<evidence type="ECO:0000259" key="3">
    <source>
        <dbReference type="PROSITE" id="PS51349"/>
    </source>
</evidence>
<gene>
    <name evidence="4" type="primary">HAO1</name>
    <name evidence="4" type="ORF">TNCT_276791</name>
</gene>
<dbReference type="GO" id="GO:0016491">
    <property type="term" value="F:oxidoreductase activity"/>
    <property type="evidence" value="ECO:0007669"/>
    <property type="project" value="UniProtKB-KW"/>
</dbReference>
<dbReference type="AlphaFoldDB" id="A0A8X6GZH5"/>
<feature type="domain" description="FMN hydroxy acid dehydrogenase" evidence="3">
    <location>
        <begin position="1"/>
        <end position="131"/>
    </location>
</feature>
<dbReference type="PROSITE" id="PS51349">
    <property type="entry name" value="FMN_HYDROXY_ACID_DH_2"/>
    <property type="match status" value="1"/>
</dbReference>
<dbReference type="OrthoDB" id="25826at2759"/>
<dbReference type="Proteomes" id="UP000887116">
    <property type="component" value="Unassembled WGS sequence"/>
</dbReference>
<keyword evidence="2" id="KW-0560">Oxidoreductase</keyword>
<comment type="cofactor">
    <cofactor evidence="1">
        <name>FMN</name>
        <dbReference type="ChEBI" id="CHEBI:58210"/>
    </cofactor>
</comment>
<protein>
    <submittedName>
        <fullName evidence="4">Hydroxyacid oxidase 1</fullName>
    </submittedName>
</protein>
<reference evidence="4" key="1">
    <citation type="submission" date="2020-07" db="EMBL/GenBank/DDBJ databases">
        <title>Multicomponent nature underlies the extraordinary mechanical properties of spider dragline silk.</title>
        <authorList>
            <person name="Kono N."/>
            <person name="Nakamura H."/>
            <person name="Mori M."/>
            <person name="Yoshida Y."/>
            <person name="Ohtoshi R."/>
            <person name="Malay A.D."/>
            <person name="Moran D.A.P."/>
            <person name="Tomita M."/>
            <person name="Numata K."/>
            <person name="Arakawa K."/>
        </authorList>
    </citation>
    <scope>NUCLEOTIDE SEQUENCE</scope>
</reference>
<organism evidence="4 5">
    <name type="scientific">Trichonephila clavata</name>
    <name type="common">Joro spider</name>
    <name type="synonym">Nephila clavata</name>
    <dbReference type="NCBI Taxonomy" id="2740835"/>
    <lineage>
        <taxon>Eukaryota</taxon>
        <taxon>Metazoa</taxon>
        <taxon>Ecdysozoa</taxon>
        <taxon>Arthropoda</taxon>
        <taxon>Chelicerata</taxon>
        <taxon>Arachnida</taxon>
        <taxon>Araneae</taxon>
        <taxon>Araneomorphae</taxon>
        <taxon>Entelegynae</taxon>
        <taxon>Araneoidea</taxon>
        <taxon>Nephilidae</taxon>
        <taxon>Trichonephila</taxon>
    </lineage>
</organism>
<sequence>MLRGVCDENLSTTVLGEKISMPIGISPMSFQRLAHPDGEIAVARAAAEAGVVYTLSTTATTSIKDLAESRPKSPSLWMQLYVVKNRAGARTIIRNAEVNGYKALVITVDRPITGLQLSRWRNRIKLPPHLR</sequence>
<evidence type="ECO:0000256" key="2">
    <source>
        <dbReference type="ARBA" id="ARBA00023002"/>
    </source>
</evidence>
<dbReference type="Pfam" id="PF01070">
    <property type="entry name" value="FMN_dh"/>
    <property type="match status" value="1"/>
</dbReference>
<comment type="caution">
    <text evidence="4">The sequence shown here is derived from an EMBL/GenBank/DDBJ whole genome shotgun (WGS) entry which is preliminary data.</text>
</comment>
<evidence type="ECO:0000313" key="5">
    <source>
        <dbReference type="Proteomes" id="UP000887116"/>
    </source>
</evidence>
<dbReference type="EMBL" id="BMAO01007072">
    <property type="protein sequence ID" value="GFR13458.1"/>
    <property type="molecule type" value="Genomic_DNA"/>
</dbReference>
<dbReference type="PANTHER" id="PTHR10578">
    <property type="entry name" value="S -2-HYDROXY-ACID OXIDASE-RELATED"/>
    <property type="match status" value="1"/>
</dbReference>
<name>A0A8X6GZH5_TRICU</name>
<accession>A0A8X6GZH5</accession>
<dbReference type="Gene3D" id="3.20.20.70">
    <property type="entry name" value="Aldolase class I"/>
    <property type="match status" value="1"/>
</dbReference>
<evidence type="ECO:0000313" key="4">
    <source>
        <dbReference type="EMBL" id="GFR13458.1"/>
    </source>
</evidence>
<dbReference type="InterPro" id="IPR037396">
    <property type="entry name" value="FMN_HAD"/>
</dbReference>
<dbReference type="InterPro" id="IPR013785">
    <property type="entry name" value="Aldolase_TIM"/>
</dbReference>
<dbReference type="InterPro" id="IPR000262">
    <property type="entry name" value="FMN-dep_DH"/>
</dbReference>
<dbReference type="PANTHER" id="PTHR10578:SF149">
    <property type="entry name" value="2-HYDROXYACID OXIDASE 2"/>
    <property type="match status" value="1"/>
</dbReference>
<dbReference type="SUPFAM" id="SSF51395">
    <property type="entry name" value="FMN-linked oxidoreductases"/>
    <property type="match status" value="1"/>
</dbReference>